<dbReference type="Proteomes" id="UP001499990">
    <property type="component" value="Unassembled WGS sequence"/>
</dbReference>
<accession>A0ABP6S5C1</accession>
<keyword evidence="2" id="KW-1185">Reference proteome</keyword>
<evidence type="ECO:0000313" key="1">
    <source>
        <dbReference type="EMBL" id="GAA3368526.1"/>
    </source>
</evidence>
<proteinExistence type="predicted"/>
<organism evidence="1 2">
    <name type="scientific">Streptomyces sannanensis</name>
    <dbReference type="NCBI Taxonomy" id="285536"/>
    <lineage>
        <taxon>Bacteria</taxon>
        <taxon>Bacillati</taxon>
        <taxon>Actinomycetota</taxon>
        <taxon>Actinomycetes</taxon>
        <taxon>Kitasatosporales</taxon>
        <taxon>Streptomycetaceae</taxon>
        <taxon>Streptomyces</taxon>
    </lineage>
</organism>
<reference evidence="2" key="1">
    <citation type="journal article" date="2019" name="Int. J. Syst. Evol. Microbiol.">
        <title>The Global Catalogue of Microorganisms (GCM) 10K type strain sequencing project: providing services to taxonomists for standard genome sequencing and annotation.</title>
        <authorList>
            <consortium name="The Broad Institute Genomics Platform"/>
            <consortium name="The Broad Institute Genome Sequencing Center for Infectious Disease"/>
            <person name="Wu L."/>
            <person name="Ma J."/>
        </authorList>
    </citation>
    <scope>NUCLEOTIDE SEQUENCE [LARGE SCALE GENOMIC DNA]</scope>
    <source>
        <strain evidence="2">JCM 9651</strain>
    </source>
</reference>
<name>A0ABP6S5C1_9ACTN</name>
<dbReference type="EMBL" id="BAAAYL010000001">
    <property type="protein sequence ID" value="GAA3368526.1"/>
    <property type="molecule type" value="Genomic_DNA"/>
</dbReference>
<gene>
    <name evidence="1" type="ORF">GCM10020367_07230</name>
</gene>
<protein>
    <submittedName>
        <fullName evidence="1">Uncharacterized protein</fullName>
    </submittedName>
</protein>
<sequence>MPQTAQRVLGGLVEGRGGGGIDFGPLGVEQVLNQLGHVLRALTEPERGVQLPEYLFGMVRRHAVDPAITPVGPPPVYPPLTRRAAVSDHDGRLEAAGPPRPPVLTAAAVRAGRRPAR</sequence>
<comment type="caution">
    <text evidence="1">The sequence shown here is derived from an EMBL/GenBank/DDBJ whole genome shotgun (WGS) entry which is preliminary data.</text>
</comment>
<evidence type="ECO:0000313" key="2">
    <source>
        <dbReference type="Proteomes" id="UP001499990"/>
    </source>
</evidence>